<evidence type="ECO:0000256" key="4">
    <source>
        <dbReference type="ARBA" id="ARBA00022692"/>
    </source>
</evidence>
<dbReference type="Proteomes" id="UP000183407">
    <property type="component" value="Unassembled WGS sequence"/>
</dbReference>
<accession>A0A1H4TUJ3</accession>
<keyword evidence="4 7" id="KW-0812">Transmembrane</keyword>
<evidence type="ECO:0000313" key="8">
    <source>
        <dbReference type="EMBL" id="SEC60176.1"/>
    </source>
</evidence>
<dbReference type="AlphaFoldDB" id="A0A1H4TUJ3"/>
<evidence type="ECO:0000256" key="6">
    <source>
        <dbReference type="ARBA" id="ARBA00023136"/>
    </source>
</evidence>
<gene>
    <name evidence="8" type="ORF">SAMN04490220_2076</name>
</gene>
<dbReference type="PANTHER" id="PTHR33884">
    <property type="entry name" value="UPF0410 PROTEIN YMGE"/>
    <property type="match status" value="1"/>
</dbReference>
<evidence type="ECO:0000313" key="9">
    <source>
        <dbReference type="Proteomes" id="UP000183407"/>
    </source>
</evidence>
<keyword evidence="5 7" id="KW-1133">Transmembrane helix</keyword>
<organism evidence="8 9">
    <name type="scientific">Rhodococcus jostii</name>
    <dbReference type="NCBI Taxonomy" id="132919"/>
    <lineage>
        <taxon>Bacteria</taxon>
        <taxon>Bacillati</taxon>
        <taxon>Actinomycetota</taxon>
        <taxon>Actinomycetes</taxon>
        <taxon>Mycobacteriales</taxon>
        <taxon>Nocardiaceae</taxon>
        <taxon>Rhodococcus</taxon>
    </lineage>
</organism>
<evidence type="ECO:0000256" key="2">
    <source>
        <dbReference type="ARBA" id="ARBA00011006"/>
    </source>
</evidence>
<evidence type="ECO:0000256" key="1">
    <source>
        <dbReference type="ARBA" id="ARBA00004651"/>
    </source>
</evidence>
<keyword evidence="3" id="KW-1003">Cell membrane</keyword>
<name>A0A1H4TUJ3_RHOJO</name>
<dbReference type="InterPro" id="IPR007341">
    <property type="entry name" value="Transgly_assoc"/>
</dbReference>
<dbReference type="EMBL" id="FNTL01000004">
    <property type="protein sequence ID" value="SEC60176.1"/>
    <property type="molecule type" value="Genomic_DNA"/>
</dbReference>
<feature type="transmembrane region" description="Helical" evidence="7">
    <location>
        <begin position="6"/>
        <end position="24"/>
    </location>
</feature>
<dbReference type="PANTHER" id="PTHR33884:SF3">
    <property type="entry name" value="UPF0410 PROTEIN YMGE"/>
    <property type="match status" value="1"/>
</dbReference>
<comment type="similarity">
    <text evidence="2">Belongs to the UPF0410 family.</text>
</comment>
<keyword evidence="6 7" id="KW-0472">Membrane</keyword>
<protein>
    <submittedName>
        <fullName evidence="8">Uncharacterized membrane protein YeaQ/YmgE, transglycosylase-associated protein family</fullName>
    </submittedName>
</protein>
<feature type="transmembrane region" description="Helical" evidence="7">
    <location>
        <begin position="31"/>
        <end position="53"/>
    </location>
</feature>
<reference evidence="9" key="1">
    <citation type="submission" date="2016-10" db="EMBL/GenBank/DDBJ databases">
        <authorList>
            <person name="Varghese N."/>
        </authorList>
    </citation>
    <scope>NUCLEOTIDE SEQUENCE [LARGE SCALE GENOMIC DNA]</scope>
    <source>
        <strain evidence="9">DSM 44719</strain>
    </source>
</reference>
<comment type="subcellular location">
    <subcellularLocation>
        <location evidence="1">Cell membrane</location>
        <topology evidence="1">Multi-pass membrane protein</topology>
    </subcellularLocation>
</comment>
<dbReference type="GO" id="GO:0005886">
    <property type="term" value="C:plasma membrane"/>
    <property type="evidence" value="ECO:0007669"/>
    <property type="project" value="UniProtKB-SubCell"/>
</dbReference>
<dbReference type="Pfam" id="PF04226">
    <property type="entry name" value="Transgly_assoc"/>
    <property type="match status" value="1"/>
</dbReference>
<evidence type="ECO:0000256" key="5">
    <source>
        <dbReference type="ARBA" id="ARBA00022989"/>
    </source>
</evidence>
<evidence type="ECO:0000256" key="3">
    <source>
        <dbReference type="ARBA" id="ARBA00022475"/>
    </source>
</evidence>
<sequence>MLGLGIIGWIIIGGLAGWIGSKIMKTDAQMGILLNIVVGIAGGLLGGFLLKLLGVDVEGGGLIFSFLTCLLGRSSCCSWSKPSPVAAYTTECPRMGSNTAARPASLVCVVRVSASSSTPRQW</sequence>
<evidence type="ECO:0000256" key="7">
    <source>
        <dbReference type="SAM" id="Phobius"/>
    </source>
</evidence>
<proteinExistence type="inferred from homology"/>